<dbReference type="eggNOG" id="KOG3764">
    <property type="taxonomic scope" value="Eukaryota"/>
</dbReference>
<gene>
    <name evidence="8" type="ORF">DOTSEDRAFT_122098</name>
</gene>
<dbReference type="PANTHER" id="PTHR23506:SF23">
    <property type="entry name" value="GH10249P"/>
    <property type="match status" value="1"/>
</dbReference>
<evidence type="ECO:0000256" key="3">
    <source>
        <dbReference type="ARBA" id="ARBA00022692"/>
    </source>
</evidence>
<evidence type="ECO:0000256" key="6">
    <source>
        <dbReference type="SAM" id="Phobius"/>
    </source>
</evidence>
<feature type="transmembrane region" description="Helical" evidence="6">
    <location>
        <begin position="64"/>
        <end position="84"/>
    </location>
</feature>
<dbReference type="STRING" id="675120.N1Q3M8"/>
<reference evidence="9" key="1">
    <citation type="journal article" date="2012" name="PLoS Genet.">
        <title>The genomes of the fungal plant pathogens Cladosporium fulvum and Dothistroma septosporum reveal adaptation to different hosts and lifestyles but also signatures of common ancestry.</title>
        <authorList>
            <person name="de Wit P.J.G.M."/>
            <person name="van der Burgt A."/>
            <person name="Oekmen B."/>
            <person name="Stergiopoulos I."/>
            <person name="Abd-Elsalam K.A."/>
            <person name="Aerts A.L."/>
            <person name="Bahkali A.H."/>
            <person name="Beenen H.G."/>
            <person name="Chettri P."/>
            <person name="Cox M.P."/>
            <person name="Datema E."/>
            <person name="de Vries R.P."/>
            <person name="Dhillon B."/>
            <person name="Ganley A.R."/>
            <person name="Griffiths S.A."/>
            <person name="Guo Y."/>
            <person name="Hamelin R.C."/>
            <person name="Henrissat B."/>
            <person name="Kabir M.S."/>
            <person name="Jashni M.K."/>
            <person name="Kema G."/>
            <person name="Klaubauf S."/>
            <person name="Lapidus A."/>
            <person name="Levasseur A."/>
            <person name="Lindquist E."/>
            <person name="Mehrabi R."/>
            <person name="Ohm R.A."/>
            <person name="Owen T.J."/>
            <person name="Salamov A."/>
            <person name="Schwelm A."/>
            <person name="Schijlen E."/>
            <person name="Sun H."/>
            <person name="van den Burg H.A."/>
            <person name="van Ham R.C.H.J."/>
            <person name="Zhang S."/>
            <person name="Goodwin S.B."/>
            <person name="Grigoriev I.V."/>
            <person name="Collemare J."/>
            <person name="Bradshaw R.E."/>
        </authorList>
    </citation>
    <scope>NUCLEOTIDE SEQUENCE [LARGE SCALE GENOMIC DNA]</scope>
    <source>
        <strain evidence="9">NZE10 / CBS 128990</strain>
    </source>
</reference>
<accession>N1Q3M8</accession>
<sequence length="187" mass="19837">FGRSSQCAGLLYIAFVLPSFGSPLVGACVDRYGGRWIAATGFLLSPAVLVCLRFVNENNLQDRVLLAALLCLLGCLLGTTISVFCAEVSRTVADIEHRRPGCCGSNGIVAQAQGLWWATYTLGVTVGLLWGGFVQRVAGWSTMPWSLALLGGITAIPVATFTSGILWEVSRDSSPGGTRLRSDSSHQ</sequence>
<feature type="signal peptide" evidence="7">
    <location>
        <begin position="1"/>
        <end position="21"/>
    </location>
</feature>
<evidence type="ECO:0000313" key="9">
    <source>
        <dbReference type="Proteomes" id="UP000016933"/>
    </source>
</evidence>
<evidence type="ECO:0000256" key="5">
    <source>
        <dbReference type="ARBA" id="ARBA00023136"/>
    </source>
</evidence>
<dbReference type="InterPro" id="IPR036259">
    <property type="entry name" value="MFS_trans_sf"/>
</dbReference>
<evidence type="ECO:0000256" key="4">
    <source>
        <dbReference type="ARBA" id="ARBA00022989"/>
    </source>
</evidence>
<feature type="non-terminal residue" evidence="8">
    <location>
        <position position="1"/>
    </location>
</feature>
<evidence type="ECO:0000256" key="1">
    <source>
        <dbReference type="ARBA" id="ARBA00004141"/>
    </source>
</evidence>
<protein>
    <recommendedName>
        <fullName evidence="10">Major facilitator superfamily (MFS) profile domain-containing protein</fullName>
    </recommendedName>
</protein>
<name>N1Q3M8_DOTSN</name>
<dbReference type="AlphaFoldDB" id="N1Q3M8"/>
<keyword evidence="3 6" id="KW-0812">Transmembrane</keyword>
<feature type="transmembrane region" description="Helical" evidence="6">
    <location>
        <begin position="114"/>
        <end position="133"/>
    </location>
</feature>
<dbReference type="GO" id="GO:0016020">
    <property type="term" value="C:membrane"/>
    <property type="evidence" value="ECO:0007669"/>
    <property type="project" value="UniProtKB-SubCell"/>
</dbReference>
<evidence type="ECO:0000313" key="8">
    <source>
        <dbReference type="EMBL" id="EME50292.1"/>
    </source>
</evidence>
<dbReference type="EMBL" id="KB446535">
    <property type="protein sequence ID" value="EME50292.1"/>
    <property type="molecule type" value="Genomic_DNA"/>
</dbReference>
<dbReference type="InterPro" id="IPR050930">
    <property type="entry name" value="MFS_Vesicular_Transporter"/>
</dbReference>
<keyword evidence="7" id="KW-0732">Signal</keyword>
<keyword evidence="4 6" id="KW-1133">Transmembrane helix</keyword>
<dbReference type="HOGENOM" id="CLU_1318191_0_0_1"/>
<dbReference type="PANTHER" id="PTHR23506">
    <property type="entry name" value="GH10249P"/>
    <property type="match status" value="1"/>
</dbReference>
<dbReference type="GO" id="GO:0022857">
    <property type="term" value="F:transmembrane transporter activity"/>
    <property type="evidence" value="ECO:0007669"/>
    <property type="project" value="TreeGrafter"/>
</dbReference>
<dbReference type="OrthoDB" id="5086884at2759"/>
<keyword evidence="9" id="KW-1185">Reference proteome</keyword>
<dbReference type="SUPFAM" id="SSF103473">
    <property type="entry name" value="MFS general substrate transporter"/>
    <property type="match status" value="1"/>
</dbReference>
<evidence type="ECO:0000256" key="2">
    <source>
        <dbReference type="ARBA" id="ARBA00022448"/>
    </source>
</evidence>
<feature type="transmembrane region" description="Helical" evidence="6">
    <location>
        <begin position="36"/>
        <end position="55"/>
    </location>
</feature>
<organism evidence="8 9">
    <name type="scientific">Dothistroma septosporum (strain NZE10 / CBS 128990)</name>
    <name type="common">Red band needle blight fungus</name>
    <name type="synonym">Mycosphaerella pini</name>
    <dbReference type="NCBI Taxonomy" id="675120"/>
    <lineage>
        <taxon>Eukaryota</taxon>
        <taxon>Fungi</taxon>
        <taxon>Dikarya</taxon>
        <taxon>Ascomycota</taxon>
        <taxon>Pezizomycotina</taxon>
        <taxon>Dothideomycetes</taxon>
        <taxon>Dothideomycetidae</taxon>
        <taxon>Mycosphaerellales</taxon>
        <taxon>Mycosphaerellaceae</taxon>
        <taxon>Dothistroma</taxon>
    </lineage>
</organism>
<keyword evidence="5 6" id="KW-0472">Membrane</keyword>
<feature type="chain" id="PRO_5004109860" description="Major facilitator superfamily (MFS) profile domain-containing protein" evidence="7">
    <location>
        <begin position="22"/>
        <end position="187"/>
    </location>
</feature>
<feature type="transmembrane region" description="Helical" evidence="6">
    <location>
        <begin position="145"/>
        <end position="167"/>
    </location>
</feature>
<evidence type="ECO:0008006" key="10">
    <source>
        <dbReference type="Google" id="ProtNLM"/>
    </source>
</evidence>
<dbReference type="Gene3D" id="1.20.1250.20">
    <property type="entry name" value="MFS general substrate transporter like domains"/>
    <property type="match status" value="1"/>
</dbReference>
<reference evidence="8 9" key="2">
    <citation type="journal article" date="2012" name="PLoS Pathog.">
        <title>Diverse lifestyles and strategies of plant pathogenesis encoded in the genomes of eighteen Dothideomycetes fungi.</title>
        <authorList>
            <person name="Ohm R.A."/>
            <person name="Feau N."/>
            <person name="Henrissat B."/>
            <person name="Schoch C.L."/>
            <person name="Horwitz B.A."/>
            <person name="Barry K.W."/>
            <person name="Condon B.J."/>
            <person name="Copeland A.C."/>
            <person name="Dhillon B."/>
            <person name="Glaser F."/>
            <person name="Hesse C.N."/>
            <person name="Kosti I."/>
            <person name="LaButti K."/>
            <person name="Lindquist E.A."/>
            <person name="Lucas S."/>
            <person name="Salamov A.A."/>
            <person name="Bradshaw R.E."/>
            <person name="Ciuffetti L."/>
            <person name="Hamelin R.C."/>
            <person name="Kema G.H.J."/>
            <person name="Lawrence C."/>
            <person name="Scott J.A."/>
            <person name="Spatafora J.W."/>
            <person name="Turgeon B.G."/>
            <person name="de Wit P.J.G.M."/>
            <person name="Zhong S."/>
            <person name="Goodwin S.B."/>
            <person name="Grigoriev I.V."/>
        </authorList>
    </citation>
    <scope>NUCLEOTIDE SEQUENCE [LARGE SCALE GENOMIC DNA]</scope>
    <source>
        <strain evidence="9">NZE10 / CBS 128990</strain>
    </source>
</reference>
<comment type="subcellular location">
    <subcellularLocation>
        <location evidence="1">Membrane</location>
        <topology evidence="1">Multi-pass membrane protein</topology>
    </subcellularLocation>
</comment>
<evidence type="ECO:0000256" key="7">
    <source>
        <dbReference type="SAM" id="SignalP"/>
    </source>
</evidence>
<keyword evidence="2" id="KW-0813">Transport</keyword>
<dbReference type="Proteomes" id="UP000016933">
    <property type="component" value="Unassembled WGS sequence"/>
</dbReference>
<proteinExistence type="predicted"/>